<evidence type="ECO:0000256" key="2">
    <source>
        <dbReference type="SAM" id="SignalP"/>
    </source>
</evidence>
<comment type="caution">
    <text evidence="3">The sequence shown here is derived from an EMBL/GenBank/DDBJ whole genome shotgun (WGS) entry which is preliminary data.</text>
</comment>
<evidence type="ECO:0000313" key="3">
    <source>
        <dbReference type="EMBL" id="MCO5958834.1"/>
    </source>
</evidence>
<evidence type="ECO:0000313" key="4">
    <source>
        <dbReference type="Proteomes" id="UP001155380"/>
    </source>
</evidence>
<reference evidence="3" key="1">
    <citation type="submission" date="2022-06" db="EMBL/GenBank/DDBJ databases">
        <authorList>
            <person name="Sun Q."/>
        </authorList>
    </citation>
    <scope>NUCLEOTIDE SEQUENCE</scope>
    <source>
        <strain evidence="3">S101</strain>
    </source>
</reference>
<gene>
    <name evidence="3" type="ORF">NBH21_18805</name>
</gene>
<name>A0AAJ1F925_9HYPH</name>
<dbReference type="Proteomes" id="UP001155380">
    <property type="component" value="Unassembled WGS sequence"/>
</dbReference>
<organism evidence="3 4">
    <name type="scientific">Ciceribacter sichuanensis</name>
    <dbReference type="NCBI Taxonomy" id="2949647"/>
    <lineage>
        <taxon>Bacteria</taxon>
        <taxon>Pseudomonadati</taxon>
        <taxon>Pseudomonadota</taxon>
        <taxon>Alphaproteobacteria</taxon>
        <taxon>Hyphomicrobiales</taxon>
        <taxon>Rhizobiaceae</taxon>
        <taxon>Ciceribacter</taxon>
    </lineage>
</organism>
<dbReference type="AlphaFoldDB" id="A0AAJ1F925"/>
<dbReference type="EMBL" id="JAMXLX010000006">
    <property type="protein sequence ID" value="MCO5958834.1"/>
    <property type="molecule type" value="Genomic_DNA"/>
</dbReference>
<dbReference type="SUPFAM" id="SSF89392">
    <property type="entry name" value="Prokaryotic lipoproteins and lipoprotein localization factors"/>
    <property type="match status" value="1"/>
</dbReference>
<evidence type="ECO:0000256" key="1">
    <source>
        <dbReference type="ARBA" id="ARBA00022729"/>
    </source>
</evidence>
<accession>A0AAJ1F925</accession>
<dbReference type="InterPro" id="IPR019207">
    <property type="entry name" value="DUF2092"/>
</dbReference>
<sequence>MMYRLLAASLVLGLYHSSAQSQGAIDDDADKLLHAMSSYLGGLKAATFDYDTDQDIVDRQGQKLQYSASGTIAISRPDKLHVTRIGPFADIEAILNGKSISLYGRGLNVYSQMESPEATIDAGLEEFRMSTGLDAAGADLLAADPYALLTETAEEGRFVGNAFVGGVECDHLAFRTDTVDWQIWIRKGEQPLPVKYVITSKWVTGAPEYSVRLTNWNVDPAIDKSVFEFSPPAGARKIEQIGSDAIGDVILEDAQ</sequence>
<dbReference type="Gene3D" id="2.50.20.10">
    <property type="entry name" value="Lipoprotein localisation LolA/LolB/LppX"/>
    <property type="match status" value="1"/>
</dbReference>
<dbReference type="PIRSF" id="PIRSF012443">
    <property type="entry name" value="UCP012443"/>
    <property type="match status" value="1"/>
</dbReference>
<dbReference type="InterPro" id="IPR029046">
    <property type="entry name" value="LolA/LolB/LppX"/>
</dbReference>
<proteinExistence type="predicted"/>
<keyword evidence="1 2" id="KW-0732">Signal</keyword>
<dbReference type="Pfam" id="PF09865">
    <property type="entry name" value="DUF2092"/>
    <property type="match status" value="1"/>
</dbReference>
<dbReference type="RefSeq" id="WP_250911677.1">
    <property type="nucleotide sequence ID" value="NZ_JAMXLX010000006.1"/>
</dbReference>
<protein>
    <submittedName>
        <fullName evidence="3">DUF2092 domain-containing protein</fullName>
    </submittedName>
</protein>
<feature type="chain" id="PRO_5042609151" evidence="2">
    <location>
        <begin position="24"/>
        <end position="255"/>
    </location>
</feature>
<feature type="signal peptide" evidence="2">
    <location>
        <begin position="1"/>
        <end position="23"/>
    </location>
</feature>